<dbReference type="AlphaFoldDB" id="A8J1W2"/>
<evidence type="ECO:0000313" key="3">
    <source>
        <dbReference type="Proteomes" id="UP000006906"/>
    </source>
</evidence>
<gene>
    <name evidence="2" type="ORF">CHLRE_06g278400v5</name>
</gene>
<dbReference type="EMBL" id="CM008967">
    <property type="protein sequence ID" value="PNW82426.1"/>
    <property type="molecule type" value="Genomic_DNA"/>
</dbReference>
<evidence type="ECO:0000256" key="1">
    <source>
        <dbReference type="SAM" id="MobiDB-lite"/>
    </source>
</evidence>
<dbReference type="RefSeq" id="XP_001695414.1">
    <property type="nucleotide sequence ID" value="XM_001695362.2"/>
</dbReference>
<protein>
    <submittedName>
        <fullName evidence="2">Uncharacterized protein</fullName>
    </submittedName>
</protein>
<dbReference type="Proteomes" id="UP000006906">
    <property type="component" value="Chromosome 6"/>
</dbReference>
<proteinExistence type="predicted"/>
<feature type="compositionally biased region" description="Basic and acidic residues" evidence="1">
    <location>
        <begin position="16"/>
        <end position="25"/>
    </location>
</feature>
<sequence length="110" mass="12135">MAKGARSNSQKKLRTQRREEVTEKTKWLATAEEKRLAALAACMAAEPLEVPKPEGDDVAMETTDKPVTVRVAKKQKLKGAVVKKGKNGKKVSVLAGKNQFYKKGRKGNRN</sequence>
<dbReference type="GeneID" id="5720884"/>
<name>A8J1W2_CHLRE</name>
<feature type="region of interest" description="Disordered" evidence="1">
    <location>
        <begin position="1"/>
        <end position="25"/>
    </location>
</feature>
<evidence type="ECO:0000313" key="2">
    <source>
        <dbReference type="EMBL" id="PNW82426.1"/>
    </source>
</evidence>
<dbReference type="KEGG" id="cre:CHLRE_06g278400v5"/>
<dbReference type="InParanoid" id="A8J1W2"/>
<reference evidence="2 3" key="1">
    <citation type="journal article" date="2007" name="Science">
        <title>The Chlamydomonas genome reveals the evolution of key animal and plant functions.</title>
        <authorList>
            <person name="Merchant S.S."/>
            <person name="Prochnik S.E."/>
            <person name="Vallon O."/>
            <person name="Harris E.H."/>
            <person name="Karpowicz S.J."/>
            <person name="Witman G.B."/>
            <person name="Terry A."/>
            <person name="Salamov A."/>
            <person name="Fritz-Laylin L.K."/>
            <person name="Marechal-Drouard L."/>
            <person name="Marshall W.F."/>
            <person name="Qu L.H."/>
            <person name="Nelson D.R."/>
            <person name="Sanderfoot A.A."/>
            <person name="Spalding M.H."/>
            <person name="Kapitonov V.V."/>
            <person name="Ren Q."/>
            <person name="Ferris P."/>
            <person name="Lindquist E."/>
            <person name="Shapiro H."/>
            <person name="Lucas S.M."/>
            <person name="Grimwood J."/>
            <person name="Schmutz J."/>
            <person name="Cardol P."/>
            <person name="Cerutti H."/>
            <person name="Chanfreau G."/>
            <person name="Chen C.L."/>
            <person name="Cognat V."/>
            <person name="Croft M.T."/>
            <person name="Dent R."/>
            <person name="Dutcher S."/>
            <person name="Fernandez E."/>
            <person name="Fukuzawa H."/>
            <person name="Gonzalez-Ballester D."/>
            <person name="Gonzalez-Halphen D."/>
            <person name="Hallmann A."/>
            <person name="Hanikenne M."/>
            <person name="Hippler M."/>
            <person name="Inwood W."/>
            <person name="Jabbari K."/>
            <person name="Kalanon M."/>
            <person name="Kuras R."/>
            <person name="Lefebvre P.A."/>
            <person name="Lemaire S.D."/>
            <person name="Lobanov A.V."/>
            <person name="Lohr M."/>
            <person name="Manuell A."/>
            <person name="Meier I."/>
            <person name="Mets L."/>
            <person name="Mittag M."/>
            <person name="Mittelmeier T."/>
            <person name="Moroney J.V."/>
            <person name="Moseley J."/>
            <person name="Napoli C."/>
            <person name="Nedelcu A.M."/>
            <person name="Niyogi K."/>
            <person name="Novoselov S.V."/>
            <person name="Paulsen I.T."/>
            <person name="Pazour G."/>
            <person name="Purton S."/>
            <person name="Ral J.P."/>
            <person name="Riano-Pachon D.M."/>
            <person name="Riekhof W."/>
            <person name="Rymarquis L."/>
            <person name="Schroda M."/>
            <person name="Stern D."/>
            <person name="Umen J."/>
            <person name="Willows R."/>
            <person name="Wilson N."/>
            <person name="Zimmer S.L."/>
            <person name="Allmer J."/>
            <person name="Balk J."/>
            <person name="Bisova K."/>
            <person name="Chen C.J."/>
            <person name="Elias M."/>
            <person name="Gendler K."/>
            <person name="Hauser C."/>
            <person name="Lamb M.R."/>
            <person name="Ledford H."/>
            <person name="Long J.C."/>
            <person name="Minagawa J."/>
            <person name="Page M.D."/>
            <person name="Pan J."/>
            <person name="Pootakham W."/>
            <person name="Roje S."/>
            <person name="Rose A."/>
            <person name="Stahlberg E."/>
            <person name="Terauchi A.M."/>
            <person name="Yang P."/>
            <person name="Ball S."/>
            <person name="Bowler C."/>
            <person name="Dieckmann C.L."/>
            <person name="Gladyshev V.N."/>
            <person name="Green P."/>
            <person name="Jorgensen R."/>
            <person name="Mayfield S."/>
            <person name="Mueller-Roeber B."/>
            <person name="Rajamani S."/>
            <person name="Sayre R.T."/>
            <person name="Brokstein P."/>
            <person name="Dubchak I."/>
            <person name="Goodstein D."/>
            <person name="Hornick L."/>
            <person name="Huang Y.W."/>
            <person name="Jhaveri J."/>
            <person name="Luo Y."/>
            <person name="Martinez D."/>
            <person name="Ngau W.C."/>
            <person name="Otillar B."/>
            <person name="Poliakov A."/>
            <person name="Porter A."/>
            <person name="Szajkowski L."/>
            <person name="Werner G."/>
            <person name="Zhou K."/>
            <person name="Grigoriev I.V."/>
            <person name="Rokhsar D.S."/>
            <person name="Grossman A.R."/>
        </authorList>
    </citation>
    <scope>NUCLEOTIDE SEQUENCE [LARGE SCALE GENOMIC DNA]</scope>
    <source>
        <strain evidence="3">CC-503</strain>
    </source>
</reference>
<dbReference type="PaxDb" id="3055-EDP01672"/>
<dbReference type="HOGENOM" id="CLU_2174585_0_0_1"/>
<dbReference type="OrthoDB" id="541263at2759"/>
<organism evidence="2 3">
    <name type="scientific">Chlamydomonas reinhardtii</name>
    <name type="common">Chlamydomonas smithii</name>
    <dbReference type="NCBI Taxonomy" id="3055"/>
    <lineage>
        <taxon>Eukaryota</taxon>
        <taxon>Viridiplantae</taxon>
        <taxon>Chlorophyta</taxon>
        <taxon>core chlorophytes</taxon>
        <taxon>Chlorophyceae</taxon>
        <taxon>CS clade</taxon>
        <taxon>Chlamydomonadales</taxon>
        <taxon>Chlamydomonadaceae</taxon>
        <taxon>Chlamydomonas</taxon>
    </lineage>
</organism>
<keyword evidence="3" id="KW-1185">Reference proteome</keyword>
<dbReference type="Gramene" id="PNW82426">
    <property type="protein sequence ID" value="PNW82426"/>
    <property type="gene ID" value="CHLRE_06g278400v5"/>
</dbReference>
<accession>A8J1W2</accession>